<dbReference type="InParanoid" id="A0A0D0CD56"/>
<gene>
    <name evidence="1" type="ORF">PAXRUDRAFT_794637</name>
</gene>
<organism evidence="1 2">
    <name type="scientific">Paxillus rubicundulus Ve08.2h10</name>
    <dbReference type="NCBI Taxonomy" id="930991"/>
    <lineage>
        <taxon>Eukaryota</taxon>
        <taxon>Fungi</taxon>
        <taxon>Dikarya</taxon>
        <taxon>Basidiomycota</taxon>
        <taxon>Agaricomycotina</taxon>
        <taxon>Agaricomycetes</taxon>
        <taxon>Agaricomycetidae</taxon>
        <taxon>Boletales</taxon>
        <taxon>Paxilineae</taxon>
        <taxon>Paxillaceae</taxon>
        <taxon>Paxillus</taxon>
    </lineage>
</organism>
<accession>A0A0D0CD56</accession>
<proteinExistence type="predicted"/>
<evidence type="ECO:0000313" key="1">
    <source>
        <dbReference type="EMBL" id="KIK73433.1"/>
    </source>
</evidence>
<protein>
    <submittedName>
        <fullName evidence="1">Uncharacterized protein</fullName>
    </submittedName>
</protein>
<name>A0A0D0CD56_9AGAM</name>
<dbReference type="HOGENOM" id="CLU_3056076_0_0_1"/>
<dbReference type="EMBL" id="KN829757">
    <property type="protein sequence ID" value="KIK73433.1"/>
    <property type="molecule type" value="Genomic_DNA"/>
</dbReference>
<dbReference type="AlphaFoldDB" id="A0A0D0CD56"/>
<sequence>MCCRGIGQDFGLRSCSRDVKSASKPFVQKSGNVPLSLSRYLLIRGGTVDGTNPK</sequence>
<feature type="non-terminal residue" evidence="1">
    <location>
        <position position="54"/>
    </location>
</feature>
<reference evidence="2" key="2">
    <citation type="submission" date="2015-01" db="EMBL/GenBank/DDBJ databases">
        <title>Evolutionary Origins and Diversification of the Mycorrhizal Mutualists.</title>
        <authorList>
            <consortium name="DOE Joint Genome Institute"/>
            <consortium name="Mycorrhizal Genomics Consortium"/>
            <person name="Kohler A."/>
            <person name="Kuo A."/>
            <person name="Nagy L.G."/>
            <person name="Floudas D."/>
            <person name="Copeland A."/>
            <person name="Barry K.W."/>
            <person name="Cichocki N."/>
            <person name="Veneault-Fourrey C."/>
            <person name="LaButti K."/>
            <person name="Lindquist E.A."/>
            <person name="Lipzen A."/>
            <person name="Lundell T."/>
            <person name="Morin E."/>
            <person name="Murat C."/>
            <person name="Riley R."/>
            <person name="Ohm R."/>
            <person name="Sun H."/>
            <person name="Tunlid A."/>
            <person name="Henrissat B."/>
            <person name="Grigoriev I.V."/>
            <person name="Hibbett D.S."/>
            <person name="Martin F."/>
        </authorList>
    </citation>
    <scope>NUCLEOTIDE SEQUENCE [LARGE SCALE GENOMIC DNA]</scope>
    <source>
        <strain evidence="2">Ve08.2h10</strain>
    </source>
</reference>
<dbReference type="Proteomes" id="UP000054538">
    <property type="component" value="Unassembled WGS sequence"/>
</dbReference>
<keyword evidence="2" id="KW-1185">Reference proteome</keyword>
<evidence type="ECO:0000313" key="2">
    <source>
        <dbReference type="Proteomes" id="UP000054538"/>
    </source>
</evidence>
<reference evidence="1 2" key="1">
    <citation type="submission" date="2014-04" db="EMBL/GenBank/DDBJ databases">
        <authorList>
            <consortium name="DOE Joint Genome Institute"/>
            <person name="Kuo A."/>
            <person name="Kohler A."/>
            <person name="Jargeat P."/>
            <person name="Nagy L.G."/>
            <person name="Floudas D."/>
            <person name="Copeland A."/>
            <person name="Barry K.W."/>
            <person name="Cichocki N."/>
            <person name="Veneault-Fourrey C."/>
            <person name="LaButti K."/>
            <person name="Lindquist E.A."/>
            <person name="Lipzen A."/>
            <person name="Lundell T."/>
            <person name="Morin E."/>
            <person name="Murat C."/>
            <person name="Sun H."/>
            <person name="Tunlid A."/>
            <person name="Henrissat B."/>
            <person name="Grigoriev I.V."/>
            <person name="Hibbett D.S."/>
            <person name="Martin F."/>
            <person name="Nordberg H.P."/>
            <person name="Cantor M.N."/>
            <person name="Hua S.X."/>
        </authorList>
    </citation>
    <scope>NUCLEOTIDE SEQUENCE [LARGE SCALE GENOMIC DNA]</scope>
    <source>
        <strain evidence="1 2">Ve08.2h10</strain>
    </source>
</reference>